<dbReference type="AlphaFoldDB" id="A0A8H5CMZ1"/>
<protein>
    <submittedName>
        <fullName evidence="2">Uncharacterized protein</fullName>
    </submittedName>
</protein>
<keyword evidence="3" id="KW-1185">Reference proteome</keyword>
<dbReference type="Proteomes" id="UP000559256">
    <property type="component" value="Unassembled WGS sequence"/>
</dbReference>
<accession>A0A8H5CMZ1</accession>
<dbReference type="EMBL" id="JAACJM010000132">
    <property type="protein sequence ID" value="KAF5343846.1"/>
    <property type="molecule type" value="Genomic_DNA"/>
</dbReference>
<sequence length="247" mass="27501">MFAETGEEVVGKGGTGTAPVGTRKLRETAARVKVVVVWKEIVTAQLSVIADYVSLSNAPFSICSITPSTPFPPSHPFGLLHFCPHNPPASARHSFPMADEINMYGTKMAENRKTGDILGYDCIVWEVWVLNNEQASNRRVRIGKCWKLVEAYLIARIIAFLSAQPQDPFSSYRSPLFPTPSLSQRRVSIPTHRPIWFFSGTDLGVLITLNSWVVSKERFWVDNEKECKVDESGGYDRRVSSSAVLPV</sequence>
<name>A0A8H5CMZ1_9AGAR</name>
<gene>
    <name evidence="2" type="ORF">D9758_015902</name>
</gene>
<organism evidence="2 3">
    <name type="scientific">Tetrapyrgos nigripes</name>
    <dbReference type="NCBI Taxonomy" id="182062"/>
    <lineage>
        <taxon>Eukaryota</taxon>
        <taxon>Fungi</taxon>
        <taxon>Dikarya</taxon>
        <taxon>Basidiomycota</taxon>
        <taxon>Agaricomycotina</taxon>
        <taxon>Agaricomycetes</taxon>
        <taxon>Agaricomycetidae</taxon>
        <taxon>Agaricales</taxon>
        <taxon>Marasmiineae</taxon>
        <taxon>Marasmiaceae</taxon>
        <taxon>Tetrapyrgos</taxon>
    </lineage>
</organism>
<reference evidence="2 3" key="1">
    <citation type="journal article" date="2020" name="ISME J.">
        <title>Uncovering the hidden diversity of litter-decomposition mechanisms in mushroom-forming fungi.</title>
        <authorList>
            <person name="Floudas D."/>
            <person name="Bentzer J."/>
            <person name="Ahren D."/>
            <person name="Johansson T."/>
            <person name="Persson P."/>
            <person name="Tunlid A."/>
        </authorList>
    </citation>
    <scope>NUCLEOTIDE SEQUENCE [LARGE SCALE GENOMIC DNA]</scope>
    <source>
        <strain evidence="2 3">CBS 291.85</strain>
    </source>
</reference>
<feature type="region of interest" description="Disordered" evidence="1">
    <location>
        <begin position="1"/>
        <end position="20"/>
    </location>
</feature>
<evidence type="ECO:0000313" key="2">
    <source>
        <dbReference type="EMBL" id="KAF5343846.1"/>
    </source>
</evidence>
<comment type="caution">
    <text evidence="2">The sequence shown here is derived from an EMBL/GenBank/DDBJ whole genome shotgun (WGS) entry which is preliminary data.</text>
</comment>
<proteinExistence type="predicted"/>
<evidence type="ECO:0000313" key="3">
    <source>
        <dbReference type="Proteomes" id="UP000559256"/>
    </source>
</evidence>
<evidence type="ECO:0000256" key="1">
    <source>
        <dbReference type="SAM" id="MobiDB-lite"/>
    </source>
</evidence>